<dbReference type="Pfam" id="PF21831">
    <property type="entry name" value="DUF6891"/>
    <property type="match status" value="1"/>
</dbReference>
<sequence length="305" mass="33882">MLAIKVETENGQTHARIAAERLRELVHRIGGSGDRFLVVQRIPDRPSVFAQVWHEEGEDYRLEHRLGEDEFFGTHLTDPERVGDAVVGWARQTDGWDTGIVWEPVDPGPREEIPELAPQVRERAEAVVRGMLREGCLGISGLVRETVYLMRDGHEEPPLSTAQAGEIVNRLWLERLDEQATWTGTTDPDRIERAFAALELGGIVAREDFTCCRSCGMSEIHAEADGKEDARGFVFFHHQGTESAAEGHGLALYYGAFDDSEEGTAEIGREVVAALTAAGLSPEWDGSPAKSIEVRDLDWRKRLTG</sequence>
<evidence type="ECO:0000313" key="2">
    <source>
        <dbReference type="EMBL" id="TLS42810.1"/>
    </source>
</evidence>
<gene>
    <name evidence="2" type="ORF">FE633_28710</name>
</gene>
<name>A0A5R9FLF3_9ACTN</name>
<dbReference type="AlphaFoldDB" id="A0A5R9FLF3"/>
<reference evidence="2 3" key="1">
    <citation type="submission" date="2019-05" db="EMBL/GenBank/DDBJ databases">
        <title>Streptomyces sp. NEAU-C151, a novel actinomycete isolated from soil.</title>
        <authorList>
            <person name="Han L."/>
            <person name="Jiang H."/>
        </authorList>
    </citation>
    <scope>NUCLEOTIDE SEQUENCE [LARGE SCALE GENOMIC DNA]</scope>
    <source>
        <strain evidence="2 3">NEAU-C151</strain>
    </source>
</reference>
<dbReference type="InterPro" id="IPR054186">
    <property type="entry name" value="DUF6891"/>
</dbReference>
<keyword evidence="3" id="KW-1185">Reference proteome</keyword>
<evidence type="ECO:0000259" key="1">
    <source>
        <dbReference type="Pfam" id="PF21831"/>
    </source>
</evidence>
<dbReference type="RefSeq" id="WP_138048086.1">
    <property type="nucleotide sequence ID" value="NZ_VBZC01000036.1"/>
</dbReference>
<proteinExistence type="predicted"/>
<accession>A0A5R9FLF3</accession>
<feature type="domain" description="DUF6891" evidence="1">
    <location>
        <begin position="119"/>
        <end position="303"/>
    </location>
</feature>
<comment type="caution">
    <text evidence="2">The sequence shown here is derived from an EMBL/GenBank/DDBJ whole genome shotgun (WGS) entry which is preliminary data.</text>
</comment>
<evidence type="ECO:0000313" key="3">
    <source>
        <dbReference type="Proteomes" id="UP000305906"/>
    </source>
</evidence>
<dbReference type="EMBL" id="VBZC01000036">
    <property type="protein sequence ID" value="TLS42810.1"/>
    <property type="molecule type" value="Genomic_DNA"/>
</dbReference>
<dbReference type="Proteomes" id="UP000305906">
    <property type="component" value="Unassembled WGS sequence"/>
</dbReference>
<protein>
    <recommendedName>
        <fullName evidence="1">DUF6891 domain-containing protein</fullName>
    </recommendedName>
</protein>
<organism evidence="2 3">
    <name type="scientific">Streptomyces montanus</name>
    <dbReference type="NCBI Taxonomy" id="2580423"/>
    <lineage>
        <taxon>Bacteria</taxon>
        <taxon>Bacillati</taxon>
        <taxon>Actinomycetota</taxon>
        <taxon>Actinomycetes</taxon>
        <taxon>Kitasatosporales</taxon>
        <taxon>Streptomycetaceae</taxon>
        <taxon>Streptomyces</taxon>
    </lineage>
</organism>